<dbReference type="Pfam" id="PF03141">
    <property type="entry name" value="Methyltransf_29"/>
    <property type="match status" value="1"/>
</dbReference>
<organism evidence="9 10">
    <name type="scientific">Vicia faba</name>
    <name type="common">Broad bean</name>
    <name type="synonym">Faba vulgaris</name>
    <dbReference type="NCBI Taxonomy" id="3906"/>
    <lineage>
        <taxon>Eukaryota</taxon>
        <taxon>Viridiplantae</taxon>
        <taxon>Streptophyta</taxon>
        <taxon>Embryophyta</taxon>
        <taxon>Tracheophyta</taxon>
        <taxon>Spermatophyta</taxon>
        <taxon>Magnoliopsida</taxon>
        <taxon>eudicotyledons</taxon>
        <taxon>Gunneridae</taxon>
        <taxon>Pentapetalae</taxon>
        <taxon>rosids</taxon>
        <taxon>fabids</taxon>
        <taxon>Fabales</taxon>
        <taxon>Fabaceae</taxon>
        <taxon>Papilionoideae</taxon>
        <taxon>50 kb inversion clade</taxon>
        <taxon>NPAAA clade</taxon>
        <taxon>Hologalegina</taxon>
        <taxon>IRL clade</taxon>
        <taxon>Fabeae</taxon>
        <taxon>Vicia</taxon>
    </lineage>
</organism>
<dbReference type="SUPFAM" id="SSF53335">
    <property type="entry name" value="S-adenosyl-L-methionine-dependent methyltransferases"/>
    <property type="match status" value="1"/>
</dbReference>
<dbReference type="InterPro" id="IPR029063">
    <property type="entry name" value="SAM-dependent_MTases_sf"/>
</dbReference>
<keyword evidence="10" id="KW-1185">Reference proteome</keyword>
<dbReference type="EMBL" id="OX451741">
    <property type="protein sequence ID" value="CAI8619293.1"/>
    <property type="molecule type" value="Genomic_DNA"/>
</dbReference>
<gene>
    <name evidence="9" type="ORF">VFH_VI163640</name>
</gene>
<dbReference type="EC" id="2.1.1.-" evidence="8"/>
<dbReference type="AlphaFoldDB" id="A0AAV1BC63"/>
<dbReference type="PANTHER" id="PTHR10108:SF899">
    <property type="entry name" value="PECTIN METHYLTRANSFERASE QUA2-RELATED"/>
    <property type="match status" value="1"/>
</dbReference>
<evidence type="ECO:0000313" key="9">
    <source>
        <dbReference type="EMBL" id="CAI8619293.1"/>
    </source>
</evidence>
<evidence type="ECO:0000256" key="7">
    <source>
        <dbReference type="ARBA" id="ARBA00037847"/>
    </source>
</evidence>
<keyword evidence="4 8" id="KW-0808">Transferase</keyword>
<dbReference type="GO" id="GO:0012505">
    <property type="term" value="C:endomembrane system"/>
    <property type="evidence" value="ECO:0007669"/>
    <property type="project" value="UniProtKB-SubCell"/>
</dbReference>
<evidence type="ECO:0000256" key="3">
    <source>
        <dbReference type="ARBA" id="ARBA00022603"/>
    </source>
</evidence>
<evidence type="ECO:0000313" key="10">
    <source>
        <dbReference type="Proteomes" id="UP001157006"/>
    </source>
</evidence>
<proteinExistence type="inferred from homology"/>
<comment type="subcellular location">
    <subcellularLocation>
        <location evidence="7">Endomembrane system</location>
        <topology evidence="7">Single-pass membrane protein</topology>
    </subcellularLocation>
    <subcellularLocation>
        <location evidence="1 8">Membrane</location>
        <topology evidence="1 8">Single-pass type II membrane protein</topology>
    </subcellularLocation>
</comment>
<keyword evidence="5 8" id="KW-0735">Signal-anchor</keyword>
<keyword evidence="5 8" id="KW-0812">Transmembrane</keyword>
<dbReference type="Gene3D" id="3.40.50.150">
    <property type="entry name" value="Vaccinia Virus protein VP39"/>
    <property type="match status" value="1"/>
</dbReference>
<evidence type="ECO:0000256" key="1">
    <source>
        <dbReference type="ARBA" id="ARBA00004606"/>
    </source>
</evidence>
<evidence type="ECO:0000256" key="8">
    <source>
        <dbReference type="RuleBase" id="RU366043"/>
    </source>
</evidence>
<dbReference type="GO" id="GO:0005737">
    <property type="term" value="C:cytoplasm"/>
    <property type="evidence" value="ECO:0007669"/>
    <property type="project" value="TreeGrafter"/>
</dbReference>
<comment type="similarity">
    <text evidence="2 8">Belongs to the methyltransferase superfamily.</text>
</comment>
<dbReference type="PANTHER" id="PTHR10108">
    <property type="entry name" value="SAM-DEPENDENT METHYLTRANSFERASE"/>
    <property type="match status" value="1"/>
</dbReference>
<dbReference type="GO" id="GO:0016020">
    <property type="term" value="C:membrane"/>
    <property type="evidence" value="ECO:0007669"/>
    <property type="project" value="UniProtKB-SubCell"/>
</dbReference>
<reference evidence="9 10" key="1">
    <citation type="submission" date="2023-01" db="EMBL/GenBank/DDBJ databases">
        <authorList>
            <person name="Kreplak J."/>
        </authorList>
    </citation>
    <scope>NUCLEOTIDE SEQUENCE [LARGE SCALE GENOMIC DNA]</scope>
</reference>
<keyword evidence="3 8" id="KW-0489">Methyltransferase</keyword>
<protein>
    <recommendedName>
        <fullName evidence="8">Methyltransferase</fullName>
        <ecNumber evidence="8">2.1.1.-</ecNumber>
    </recommendedName>
</protein>
<accession>A0AAV1BC63</accession>
<sequence>MIASFTLKQLSYQSLFFDMLYCARCGTDWDHKDGNLLIEADRLLRPGGYFVWTLPLTNARNKENQQQKSWFSPFVSIEKWEEWPSQANLNKNELAIHGLLSDEFVEDSDSWKSVIQNYWSLLSPLIFSDHLKRPGDEDPSPSYNMFRNI</sequence>
<evidence type="ECO:0000256" key="5">
    <source>
        <dbReference type="ARBA" id="ARBA00022968"/>
    </source>
</evidence>
<dbReference type="GO" id="GO:0032259">
    <property type="term" value="P:methylation"/>
    <property type="evidence" value="ECO:0007669"/>
    <property type="project" value="UniProtKB-KW"/>
</dbReference>
<dbReference type="GO" id="GO:0008168">
    <property type="term" value="F:methyltransferase activity"/>
    <property type="evidence" value="ECO:0007669"/>
    <property type="project" value="UniProtKB-UniRule"/>
</dbReference>
<evidence type="ECO:0000256" key="2">
    <source>
        <dbReference type="ARBA" id="ARBA00008361"/>
    </source>
</evidence>
<keyword evidence="6 8" id="KW-0325">Glycoprotein</keyword>
<evidence type="ECO:0000256" key="6">
    <source>
        <dbReference type="ARBA" id="ARBA00023180"/>
    </source>
</evidence>
<evidence type="ECO:0000256" key="4">
    <source>
        <dbReference type="ARBA" id="ARBA00022679"/>
    </source>
</evidence>
<dbReference type="InterPro" id="IPR004159">
    <property type="entry name" value="Put_SAM_MeTrfase"/>
</dbReference>
<dbReference type="Proteomes" id="UP001157006">
    <property type="component" value="Chromosome 6"/>
</dbReference>
<name>A0AAV1BC63_VICFA</name>